<feature type="chain" id="PRO_5046434463" description="Polar amino acid transport system substrate-binding protein" evidence="1">
    <location>
        <begin position="27"/>
        <end position="246"/>
    </location>
</feature>
<reference evidence="2 3" key="1">
    <citation type="journal article" date="2023" name="Ecotoxicol. Environ. Saf.">
        <title>Mercury remediation potential of mercury-resistant strain Rheinheimera metallidurans sp. nov. isolated from a municipal waste dumping site.</title>
        <authorList>
            <person name="Yadav V."/>
            <person name="Manjhi A."/>
            <person name="Vadakedath N."/>
        </authorList>
    </citation>
    <scope>NUCLEOTIDE SEQUENCE [LARGE SCALE GENOMIC DNA]</scope>
    <source>
        <strain evidence="2 3">E-49</strain>
    </source>
</reference>
<gene>
    <name evidence="2" type="ORF">MN202_08895</name>
</gene>
<accession>A0ABU8C6Y0</accession>
<keyword evidence="3" id="KW-1185">Reference proteome</keyword>
<protein>
    <recommendedName>
        <fullName evidence="4">Polar amino acid transport system substrate-binding protein</fullName>
    </recommendedName>
</protein>
<dbReference type="SUPFAM" id="SSF53850">
    <property type="entry name" value="Periplasmic binding protein-like II"/>
    <property type="match status" value="1"/>
</dbReference>
<name>A0ABU8C6Y0_9GAMM</name>
<dbReference type="Gene3D" id="3.40.190.10">
    <property type="entry name" value="Periplasmic binding protein-like II"/>
    <property type="match status" value="2"/>
</dbReference>
<organism evidence="2 3">
    <name type="scientific">Rheinheimera muenzenbergensis</name>
    <dbReference type="NCBI Taxonomy" id="1193628"/>
    <lineage>
        <taxon>Bacteria</taxon>
        <taxon>Pseudomonadati</taxon>
        <taxon>Pseudomonadota</taxon>
        <taxon>Gammaproteobacteria</taxon>
        <taxon>Chromatiales</taxon>
        <taxon>Chromatiaceae</taxon>
        <taxon>Rheinheimera</taxon>
    </lineage>
</organism>
<evidence type="ECO:0000256" key="1">
    <source>
        <dbReference type="SAM" id="SignalP"/>
    </source>
</evidence>
<proteinExistence type="predicted"/>
<evidence type="ECO:0000313" key="3">
    <source>
        <dbReference type="Proteomes" id="UP001375382"/>
    </source>
</evidence>
<feature type="signal peptide" evidence="1">
    <location>
        <begin position="1"/>
        <end position="26"/>
    </location>
</feature>
<comment type="caution">
    <text evidence="2">The sequence shown here is derived from an EMBL/GenBank/DDBJ whole genome shotgun (WGS) entry which is preliminary data.</text>
</comment>
<sequence>MSKKRKCRIFARLWLASAILGGEAVAAQEQTLRLVLGKLPPFNCVDVTDTPRCINNKLAVKLQHYSGIGITASIVPYARATRMLQQNAADIMLLLQNDELLSYAEPVVSLYSINLSLYVRAAAVQLAHDKIRTGILRGSGSNISAPLAGYRLVELADYDQGVEMLALGRLDAMLGPAEALSFLMQRHDLTGQMAPQPLLQFKQDIWLYCRLNACSPGQIQQLKLAAEQTKPYMPAILQIMPLSYYN</sequence>
<dbReference type="EMBL" id="JALAAR010000006">
    <property type="protein sequence ID" value="MEH8017348.1"/>
    <property type="molecule type" value="Genomic_DNA"/>
</dbReference>
<evidence type="ECO:0008006" key="4">
    <source>
        <dbReference type="Google" id="ProtNLM"/>
    </source>
</evidence>
<keyword evidence="1" id="KW-0732">Signal</keyword>
<dbReference type="RefSeq" id="WP_335735756.1">
    <property type="nucleotide sequence ID" value="NZ_JALAAR010000006.1"/>
</dbReference>
<dbReference type="Proteomes" id="UP001375382">
    <property type="component" value="Unassembled WGS sequence"/>
</dbReference>
<evidence type="ECO:0000313" key="2">
    <source>
        <dbReference type="EMBL" id="MEH8017348.1"/>
    </source>
</evidence>